<dbReference type="Gene3D" id="3.40.50.2000">
    <property type="entry name" value="Glycogen Phosphorylase B"/>
    <property type="match status" value="2"/>
</dbReference>
<sequence>MNKIIVGGIPEPIGGVTTYLRRLLHRDSSQIEWLLDFYPGNKESVREDCQNKVIKLGSKAALIIWLWTNRSAQTGREVSFNFSTPRALFLTLLLPKIESTRWILMLHHGNLEAGGRMRGRAIRWAVSRFDEVRSLSEAQTAFYRAMQVKPGRIVAGSSYCEPADHVDDADALAEVMRIKDRYSKVFVMSGFPKSLYNLEMGIDAMRALYRDDCALCVFIYGPGELRTRLMELSTVYSWLRVYDGSSESFFNTVLRHSDVYMRLTSVESFGIAVWDANYWGLKLIATDAADRPTNSIIIGVENLNEKALKDSILQMVSE</sequence>
<protein>
    <recommendedName>
        <fullName evidence="3">Glycosyl transferase family 1 domain-containing protein</fullName>
    </recommendedName>
</protein>
<name>A0A2T8HS30_9RHOB</name>
<accession>A0A2T8HS30</accession>
<proteinExistence type="predicted"/>
<dbReference type="RefSeq" id="WP_116559167.1">
    <property type="nucleotide sequence ID" value="NZ_QDKM01000006.1"/>
</dbReference>
<evidence type="ECO:0000313" key="1">
    <source>
        <dbReference type="EMBL" id="PVH28246.1"/>
    </source>
</evidence>
<evidence type="ECO:0000313" key="2">
    <source>
        <dbReference type="Proteomes" id="UP000245911"/>
    </source>
</evidence>
<dbReference type="SUPFAM" id="SSF53756">
    <property type="entry name" value="UDP-Glycosyltransferase/glycogen phosphorylase"/>
    <property type="match status" value="1"/>
</dbReference>
<comment type="caution">
    <text evidence="1">The sequence shown here is derived from an EMBL/GenBank/DDBJ whole genome shotgun (WGS) entry which is preliminary data.</text>
</comment>
<organism evidence="1 2">
    <name type="scientific">Pararhodobacter oceanensis</name>
    <dbReference type="NCBI Taxonomy" id="2172121"/>
    <lineage>
        <taxon>Bacteria</taxon>
        <taxon>Pseudomonadati</taxon>
        <taxon>Pseudomonadota</taxon>
        <taxon>Alphaproteobacteria</taxon>
        <taxon>Rhodobacterales</taxon>
        <taxon>Paracoccaceae</taxon>
        <taxon>Pararhodobacter</taxon>
    </lineage>
</organism>
<evidence type="ECO:0008006" key="3">
    <source>
        <dbReference type="Google" id="ProtNLM"/>
    </source>
</evidence>
<dbReference type="Proteomes" id="UP000245911">
    <property type="component" value="Unassembled WGS sequence"/>
</dbReference>
<dbReference type="AlphaFoldDB" id="A0A2T8HS30"/>
<keyword evidence="2" id="KW-1185">Reference proteome</keyword>
<dbReference type="EMBL" id="QDKM01000006">
    <property type="protein sequence ID" value="PVH28246.1"/>
    <property type="molecule type" value="Genomic_DNA"/>
</dbReference>
<gene>
    <name evidence="1" type="ORF">DDE20_14200</name>
</gene>
<reference evidence="1 2" key="1">
    <citation type="submission" date="2018-04" db="EMBL/GenBank/DDBJ databases">
        <title>Pararhodobacter oceanense sp. nov., isolated from marine intertidal sediment.</title>
        <authorList>
            <person name="Wang X.-L."/>
            <person name="Du Z.-J."/>
        </authorList>
    </citation>
    <scope>NUCLEOTIDE SEQUENCE [LARGE SCALE GENOMIC DNA]</scope>
    <source>
        <strain evidence="1 2">AM505</strain>
    </source>
</reference>